<dbReference type="InterPro" id="IPR013783">
    <property type="entry name" value="Ig-like_fold"/>
</dbReference>
<evidence type="ECO:0000256" key="1">
    <source>
        <dbReference type="ARBA" id="ARBA00022737"/>
    </source>
</evidence>
<gene>
    <name evidence="4" type="ORF">FOZ60_014211</name>
</gene>
<dbReference type="Pfam" id="PF00041">
    <property type="entry name" value="fn3"/>
    <property type="match status" value="3"/>
</dbReference>
<dbReference type="InterPro" id="IPR050964">
    <property type="entry name" value="Striated_Muscle_Regulatory"/>
</dbReference>
<evidence type="ECO:0000313" key="4">
    <source>
        <dbReference type="EMBL" id="KAF4692076.1"/>
    </source>
</evidence>
<feature type="transmembrane region" description="Helical" evidence="2">
    <location>
        <begin position="45"/>
        <end position="69"/>
    </location>
</feature>
<organism evidence="4 5">
    <name type="scientific">Perkinsus olseni</name>
    <name type="common">Perkinsus atlanticus</name>
    <dbReference type="NCBI Taxonomy" id="32597"/>
    <lineage>
        <taxon>Eukaryota</taxon>
        <taxon>Sar</taxon>
        <taxon>Alveolata</taxon>
        <taxon>Perkinsozoa</taxon>
        <taxon>Perkinsea</taxon>
        <taxon>Perkinsida</taxon>
        <taxon>Perkinsidae</taxon>
        <taxon>Perkinsus</taxon>
    </lineage>
</organism>
<feature type="domain" description="Fibronectin type-III" evidence="3">
    <location>
        <begin position="199"/>
        <end position="300"/>
    </location>
</feature>
<dbReference type="OrthoDB" id="441950at2759"/>
<reference evidence="4 5" key="1">
    <citation type="submission" date="2020-04" db="EMBL/GenBank/DDBJ databases">
        <title>Perkinsus olseni comparative genomics.</title>
        <authorList>
            <person name="Bogema D.R."/>
        </authorList>
    </citation>
    <scope>NUCLEOTIDE SEQUENCE [LARGE SCALE GENOMIC DNA]</scope>
    <source>
        <strain evidence="4">00978-12</strain>
    </source>
</reference>
<evidence type="ECO:0000259" key="3">
    <source>
        <dbReference type="PROSITE" id="PS50853"/>
    </source>
</evidence>
<dbReference type="PRINTS" id="PR00014">
    <property type="entry name" value="FNTYPEIII"/>
</dbReference>
<accession>A0A7J6P8K2</accession>
<dbReference type="SUPFAM" id="SSF49265">
    <property type="entry name" value="Fibronectin type III"/>
    <property type="match status" value="2"/>
</dbReference>
<dbReference type="SMART" id="SM00060">
    <property type="entry name" value="FN3"/>
    <property type="match status" value="3"/>
</dbReference>
<keyword evidence="1" id="KW-0677">Repeat</keyword>
<evidence type="ECO:0000313" key="5">
    <source>
        <dbReference type="Proteomes" id="UP000541610"/>
    </source>
</evidence>
<dbReference type="Proteomes" id="UP000541610">
    <property type="component" value="Unassembled WGS sequence"/>
</dbReference>
<comment type="caution">
    <text evidence="4">The sequence shown here is derived from an EMBL/GenBank/DDBJ whole genome shotgun (WGS) entry which is preliminary data.</text>
</comment>
<sequence length="635" mass="67121">MVKLFSFRNSSAATVAPDSDSNVSGKHVDEVPPSKWSRAKPYCFWCLRYGSACLVGAIITIAIVLIVLWQIGLFGGKSGDSAQVIDLGDLPYPSVAAGYTELNLTLNPVPSAAQYKPKTYLVETLPANGVARRFLADGFSDGAWTVALRVNYGATPAVATLSGLTPSSSVVVRYRIEMDDSRVSTPSIAILATTLSPTAPSAPGLSAFNTSTSSVSVLLVPPRFTHGSTVTSYDLRYAPSTGQTPPTSWTSKTIQAGDISKPFTVSGLSTEQTIIFTATAVNGIGSSPASPLYSMKSDANGATAPGKVGAVSASNITSDSVLLKWPSTEDHGAMILRYVISINDTRTVEADGHSTNVTVTGLTRGTYYKFTIRAVNSRGQGEASDPITVKTLDLCNADPPSRPTVQAAFADGISIRWYPPTNPSCTLGITGYRVVWADGTGVACTPSSGLDFCDITGLSNKKTYSVKVQAENAAGWSSSMTKTITATTLDKAPSGVGCNTRDQVRWWMSVQKNDGQSLYYDGYAFTQEMINCGKSTFGTIDGQAKCLTKYTEDPSRTPFRLKPISGDCAHLMGVLANCGKNNCLQQCVANPAAPACLDCNVQHCNGPFYTAAGLNRAIAPGPHLALMSAFYVFLV</sequence>
<dbReference type="PANTHER" id="PTHR13817:SF73">
    <property type="entry name" value="FIBRONECTIN TYPE-III DOMAIN-CONTAINING PROTEIN"/>
    <property type="match status" value="1"/>
</dbReference>
<dbReference type="InterPro" id="IPR003961">
    <property type="entry name" value="FN3_dom"/>
</dbReference>
<dbReference type="EMBL" id="JABANP010000066">
    <property type="protein sequence ID" value="KAF4692076.1"/>
    <property type="molecule type" value="Genomic_DNA"/>
</dbReference>
<keyword evidence="2" id="KW-0472">Membrane</keyword>
<dbReference type="Gene3D" id="2.60.40.10">
    <property type="entry name" value="Immunoglobulins"/>
    <property type="match status" value="3"/>
</dbReference>
<dbReference type="CDD" id="cd00063">
    <property type="entry name" value="FN3"/>
    <property type="match status" value="3"/>
</dbReference>
<evidence type="ECO:0000256" key="2">
    <source>
        <dbReference type="SAM" id="Phobius"/>
    </source>
</evidence>
<dbReference type="InterPro" id="IPR036116">
    <property type="entry name" value="FN3_sf"/>
</dbReference>
<name>A0A7J6P8K2_PEROL</name>
<feature type="domain" description="Fibronectin type-III" evidence="3">
    <location>
        <begin position="307"/>
        <end position="394"/>
    </location>
</feature>
<feature type="domain" description="Fibronectin type-III" evidence="3">
    <location>
        <begin position="399"/>
        <end position="491"/>
    </location>
</feature>
<keyword evidence="2" id="KW-1133">Transmembrane helix</keyword>
<keyword evidence="2" id="KW-0812">Transmembrane</keyword>
<dbReference type="PROSITE" id="PS50853">
    <property type="entry name" value="FN3"/>
    <property type="match status" value="3"/>
</dbReference>
<protein>
    <recommendedName>
        <fullName evidence="3">Fibronectin type-III domain-containing protein</fullName>
    </recommendedName>
</protein>
<proteinExistence type="predicted"/>
<dbReference type="PANTHER" id="PTHR13817">
    <property type="entry name" value="TITIN"/>
    <property type="match status" value="1"/>
</dbReference>
<dbReference type="AlphaFoldDB" id="A0A7J6P8K2"/>